<evidence type="ECO:0000313" key="3">
    <source>
        <dbReference type="Proteomes" id="UP000254720"/>
    </source>
</evidence>
<comment type="caution">
    <text evidence="2">The sequence shown here is derived from an EMBL/GenBank/DDBJ whole genome shotgun (WGS) entry which is preliminary data.</text>
</comment>
<dbReference type="OrthoDB" id="9983451at2"/>
<sequence length="401" mass="46380">MPKFTLGELKKILRDYEQASSTEKSSEIYLAANEFVDIIEEPDDYVLYDGNPDNTDQKEMIYLYQFVFMAIEEALEKGHNIFKGQSPEDKLVITLSKMLDMTLPYHPPASLTKDMAHFQENMQPNKENKVLYRGDTREPEDVFGINQNKIHSPGFIPRASGGEVLDSPVVSSEENFICCSKKFRTAAGFPNDIEKYPESWVYVVVPESIYDVHKHAKTFLPAMLRSNEMKYNYIQNRLHGYEAITDKVENSRIVAAIKVSREPTHNLLLESPKFILGDIVINPNCTLDETLQKTIISDLTELKVQNEKVWNKLMEHPDATLLDAESKAIHTTSIQEAYKNPQDKNPKCHRRRRSFIGTMFEHHPEKEIEEKTQQAKKAEEETDEEIIQKLYDIVKNRSRFQ</sequence>
<feature type="compositionally biased region" description="Basic and acidic residues" evidence="1">
    <location>
        <begin position="361"/>
        <end position="379"/>
    </location>
</feature>
<keyword evidence="3" id="KW-1185">Reference proteome</keyword>
<proteinExistence type="predicted"/>
<name>A0A370GTA2_9COXI</name>
<dbReference type="Proteomes" id="UP000254720">
    <property type="component" value="Unassembled WGS sequence"/>
</dbReference>
<dbReference type="EMBL" id="QQAX01000007">
    <property type="protein sequence ID" value="RDI45153.1"/>
    <property type="molecule type" value="Genomic_DNA"/>
</dbReference>
<accession>A0A370GTA2</accession>
<feature type="region of interest" description="Disordered" evidence="1">
    <location>
        <begin position="361"/>
        <end position="383"/>
    </location>
</feature>
<dbReference type="SUPFAM" id="SSF56399">
    <property type="entry name" value="ADP-ribosylation"/>
    <property type="match status" value="1"/>
</dbReference>
<evidence type="ECO:0000256" key="1">
    <source>
        <dbReference type="SAM" id="MobiDB-lite"/>
    </source>
</evidence>
<dbReference type="RefSeq" id="WP_147277471.1">
    <property type="nucleotide sequence ID" value="NZ_LR699114.1"/>
</dbReference>
<reference evidence="2 3" key="1">
    <citation type="submission" date="2018-07" db="EMBL/GenBank/DDBJ databases">
        <title>Genomic Encyclopedia of Type Strains, Phase IV (KMG-IV): sequencing the most valuable type-strain genomes for metagenomic binning, comparative biology and taxonomic classification.</title>
        <authorList>
            <person name="Goeker M."/>
        </authorList>
    </citation>
    <scope>NUCLEOTIDE SEQUENCE [LARGE SCALE GENOMIC DNA]</scope>
    <source>
        <strain evidence="2 3">DSM 16500</strain>
    </source>
</reference>
<evidence type="ECO:0000313" key="2">
    <source>
        <dbReference type="EMBL" id="RDI45153.1"/>
    </source>
</evidence>
<protein>
    <submittedName>
        <fullName evidence="2">Uncharacterized protein</fullName>
    </submittedName>
</protein>
<dbReference type="Gene3D" id="3.90.210.10">
    <property type="entry name" value="Heat-Labile Enterotoxin, subunit A"/>
    <property type="match status" value="1"/>
</dbReference>
<dbReference type="AlphaFoldDB" id="A0A370GTA2"/>
<gene>
    <name evidence="2" type="ORF">C8D86_10729</name>
</gene>
<organism evidence="2 3">
    <name type="scientific">Aquicella lusitana</name>
    <dbReference type="NCBI Taxonomy" id="254246"/>
    <lineage>
        <taxon>Bacteria</taxon>
        <taxon>Pseudomonadati</taxon>
        <taxon>Pseudomonadota</taxon>
        <taxon>Gammaproteobacteria</taxon>
        <taxon>Legionellales</taxon>
        <taxon>Coxiellaceae</taxon>
        <taxon>Aquicella</taxon>
    </lineage>
</organism>